<dbReference type="Pfam" id="PF20073">
    <property type="entry name" value="DUF6469"/>
    <property type="match status" value="1"/>
</dbReference>
<dbReference type="InterPro" id="IPR011990">
    <property type="entry name" value="TPR-like_helical_dom_sf"/>
</dbReference>
<dbReference type="Proteomes" id="UP001324115">
    <property type="component" value="Unassembled WGS sequence"/>
</dbReference>
<dbReference type="InterPro" id="IPR043128">
    <property type="entry name" value="Rev_trsase/Diguanyl_cyclase"/>
</dbReference>
<evidence type="ECO:0000313" key="10">
    <source>
        <dbReference type="EMBL" id="KAK4597103.1"/>
    </source>
</evidence>
<keyword evidence="1 5" id="KW-0547">Nucleotide-binding</keyword>
<keyword evidence="4 5" id="KW-0067">ATP-binding</keyword>
<dbReference type="CDD" id="cd18808">
    <property type="entry name" value="SF1_C_Upf1"/>
    <property type="match status" value="1"/>
</dbReference>
<feature type="domain" description="UvrD-like helicase ATP-binding" evidence="9">
    <location>
        <begin position="1164"/>
        <end position="1549"/>
    </location>
</feature>
<reference evidence="10 11" key="1">
    <citation type="journal article" date="2023" name="G3 (Bethesda)">
        <title>A haplotype-resolved chromosome-scale genome for Quercus rubra L. provides insights into the genetics of adaptive traits for red oak species.</title>
        <authorList>
            <person name="Kapoor B."/>
            <person name="Jenkins J."/>
            <person name="Schmutz J."/>
            <person name="Zhebentyayeva T."/>
            <person name="Kuelheim C."/>
            <person name="Coggeshall M."/>
            <person name="Heim C."/>
            <person name="Lasky J.R."/>
            <person name="Leites L."/>
            <person name="Islam-Faridi N."/>
            <person name="Romero-Severson J."/>
            <person name="DeLeo V.L."/>
            <person name="Lucas S.M."/>
            <person name="Lazic D."/>
            <person name="Gailing O."/>
            <person name="Carlson J."/>
            <person name="Staton M."/>
        </authorList>
    </citation>
    <scope>NUCLEOTIDE SEQUENCE [LARGE SCALE GENOMIC DNA]</scope>
    <source>
        <strain evidence="10">Pseudo-F2</strain>
    </source>
</reference>
<evidence type="ECO:0000256" key="7">
    <source>
        <dbReference type="SAM" id="Phobius"/>
    </source>
</evidence>
<dbReference type="PANTHER" id="PTHR21529">
    <property type="entry name" value="MAMMARY TURMOR VIRUS RECEPTOR HOMOLOG 1, 2 MTVR1, 2"/>
    <property type="match status" value="1"/>
</dbReference>
<comment type="caution">
    <text evidence="10">The sequence shown here is derived from an EMBL/GenBank/DDBJ whole genome shotgun (WGS) entry which is preliminary data.</text>
</comment>
<keyword evidence="3 5" id="KW-0347">Helicase</keyword>
<dbReference type="Pfam" id="PF13086">
    <property type="entry name" value="AAA_11"/>
    <property type="match status" value="1"/>
</dbReference>
<evidence type="ECO:0000259" key="9">
    <source>
        <dbReference type="PROSITE" id="PS51198"/>
    </source>
</evidence>
<dbReference type="Gene3D" id="3.40.50.300">
    <property type="entry name" value="P-loop containing nucleotide triphosphate hydrolases"/>
    <property type="match status" value="4"/>
</dbReference>
<keyword evidence="7" id="KW-1133">Transmembrane helix</keyword>
<evidence type="ECO:0000313" key="11">
    <source>
        <dbReference type="Proteomes" id="UP001324115"/>
    </source>
</evidence>
<protein>
    <recommendedName>
        <fullName evidence="12">UvrD-like helicase ATP-binding domain-containing protein</fullName>
    </recommendedName>
</protein>
<evidence type="ECO:0000256" key="2">
    <source>
        <dbReference type="ARBA" id="ARBA00022801"/>
    </source>
</evidence>
<evidence type="ECO:0000256" key="3">
    <source>
        <dbReference type="ARBA" id="ARBA00022806"/>
    </source>
</evidence>
<dbReference type="GO" id="GO:0004386">
    <property type="term" value="F:helicase activity"/>
    <property type="evidence" value="ECO:0007669"/>
    <property type="project" value="UniProtKB-UniRule"/>
</dbReference>
<keyword evidence="2 5" id="KW-0378">Hydrolase</keyword>
<dbReference type="InterPro" id="IPR047187">
    <property type="entry name" value="SF1_C_Upf1"/>
</dbReference>
<feature type="binding site" evidence="5">
    <location>
        <begin position="1185"/>
        <end position="1192"/>
    </location>
    <ligand>
        <name>ATP</name>
        <dbReference type="ChEBI" id="CHEBI:30616"/>
    </ligand>
</feature>
<dbReference type="Gene3D" id="3.30.70.270">
    <property type="match status" value="1"/>
</dbReference>
<dbReference type="Pfam" id="PF13087">
    <property type="entry name" value="AAA_12"/>
    <property type="match status" value="1"/>
</dbReference>
<organism evidence="10 11">
    <name type="scientific">Quercus rubra</name>
    <name type="common">Northern red oak</name>
    <name type="synonym">Quercus borealis</name>
    <dbReference type="NCBI Taxonomy" id="3512"/>
    <lineage>
        <taxon>Eukaryota</taxon>
        <taxon>Viridiplantae</taxon>
        <taxon>Streptophyta</taxon>
        <taxon>Embryophyta</taxon>
        <taxon>Tracheophyta</taxon>
        <taxon>Spermatophyta</taxon>
        <taxon>Magnoliopsida</taxon>
        <taxon>eudicotyledons</taxon>
        <taxon>Gunneridae</taxon>
        <taxon>Pentapetalae</taxon>
        <taxon>rosids</taxon>
        <taxon>fabids</taxon>
        <taxon>Fagales</taxon>
        <taxon>Fagaceae</taxon>
        <taxon>Quercus</taxon>
    </lineage>
</organism>
<evidence type="ECO:0000256" key="6">
    <source>
        <dbReference type="SAM" id="MobiDB-lite"/>
    </source>
</evidence>
<dbReference type="PANTHER" id="PTHR21529:SF4">
    <property type="entry name" value="TPR AND ANKYRIN REPEAT-CONTAINING PROTEIN 1"/>
    <property type="match status" value="1"/>
</dbReference>
<dbReference type="SUPFAM" id="SSF52540">
    <property type="entry name" value="P-loop containing nucleoside triphosphate hydrolases"/>
    <property type="match status" value="2"/>
</dbReference>
<name>A0AAN7FNL4_QUERU</name>
<dbReference type="InterPro" id="IPR014016">
    <property type="entry name" value="UvrD-like_ATP-bd"/>
</dbReference>
<dbReference type="GO" id="GO:0005524">
    <property type="term" value="F:ATP binding"/>
    <property type="evidence" value="ECO:0007669"/>
    <property type="project" value="UniProtKB-UniRule"/>
</dbReference>
<proteinExistence type="predicted"/>
<dbReference type="InterPro" id="IPR041679">
    <property type="entry name" value="DNA2/NAM7-like_C"/>
</dbReference>
<evidence type="ECO:0000259" key="8">
    <source>
        <dbReference type="PROSITE" id="PS50878"/>
    </source>
</evidence>
<evidence type="ECO:0000256" key="1">
    <source>
        <dbReference type="ARBA" id="ARBA00022741"/>
    </source>
</evidence>
<dbReference type="PROSITE" id="PS50878">
    <property type="entry name" value="RT_POL"/>
    <property type="match status" value="1"/>
</dbReference>
<dbReference type="GO" id="GO:0005694">
    <property type="term" value="C:chromosome"/>
    <property type="evidence" value="ECO:0007669"/>
    <property type="project" value="UniProtKB-ARBA"/>
</dbReference>
<evidence type="ECO:0008006" key="12">
    <source>
        <dbReference type="Google" id="ProtNLM"/>
    </source>
</evidence>
<feature type="region of interest" description="Disordered" evidence="6">
    <location>
        <begin position="2661"/>
        <end position="2686"/>
    </location>
</feature>
<dbReference type="InterPro" id="IPR043502">
    <property type="entry name" value="DNA/RNA_pol_sf"/>
</dbReference>
<dbReference type="InterPro" id="IPR000477">
    <property type="entry name" value="RT_dom"/>
</dbReference>
<evidence type="ECO:0000256" key="4">
    <source>
        <dbReference type="ARBA" id="ARBA00022840"/>
    </source>
</evidence>
<feature type="domain" description="Reverse transcriptase" evidence="8">
    <location>
        <begin position="1"/>
        <end position="84"/>
    </location>
</feature>
<feature type="compositionally biased region" description="Polar residues" evidence="6">
    <location>
        <begin position="2661"/>
        <end position="2678"/>
    </location>
</feature>
<dbReference type="SUPFAM" id="SSF56672">
    <property type="entry name" value="DNA/RNA polymerases"/>
    <property type="match status" value="1"/>
</dbReference>
<keyword evidence="11" id="KW-1185">Reference proteome</keyword>
<dbReference type="Pfam" id="PF00078">
    <property type="entry name" value="RVT_1"/>
    <property type="match status" value="1"/>
</dbReference>
<dbReference type="InterPro" id="IPR045529">
    <property type="entry name" value="DUF6469"/>
</dbReference>
<dbReference type="CDD" id="cd01647">
    <property type="entry name" value="RT_LTR"/>
    <property type="match status" value="1"/>
</dbReference>
<dbReference type="PROSITE" id="PS51198">
    <property type="entry name" value="UVRD_HELICASE_ATP_BIND"/>
    <property type="match status" value="1"/>
</dbReference>
<dbReference type="InterPro" id="IPR027417">
    <property type="entry name" value="P-loop_NTPase"/>
</dbReference>
<sequence length="2975" mass="340474">MVMHFGLSNASNTFMRLMNQVLKPFIGKFVVVYFDNILIYSKTKVAHYNHVREVLTVLKVNELYINLKKCSFLIDKLLFLGYVVSVDEIHTNEDKVHAIKDWRTLKTVKNIPQSFESVRQYFGSYVYPLLEETHAQVYSSMEIISTSPFAEVIAFDESEPYVENLYEVQVDYWSNRCSDRSKEPYKTLPGDILILADAKPEHISDLQRIGRSWAFVMVTKIHENDIDDNDDIREDNYTSTSFKVKALKDIDVDVGKKSWFVVFLTNTTPNKRMWNALHMHENLNIIRKVLCTSSLNEEDCELCSAQSDGSWDEKLAMSITSKLNEYQNKSILACLRKMHCIHKLSVELIWGPPGTGKTKTIGTLLFTLLRMGYRTLTCAPTNVAIKEVASRVLKLVKESFETNIGTDALFCSFGDILLFGNKKRLKVGSDMEIIHLDYRVKRLTECLGPLTGWRHCFTSMIDLLEDCVSQFHIFLDNELIKEREQNSEEEIKEIESEDETDGGKGKYKSFLDFLRKRFVATSSPLKNCLLDFCTHLPKKYILEHNFQNIFSLIDLLKSFETLLFKDDVESEALEELFSHSEVGQDIPFPLYVRRKECLSLLKELQGSFNELDLPSSMNKWSIMDFCFKSASLIFCTVSSSYMLHSVEMDPLNILIIDEAAQLKECESTIPLQLPGLRHAILVGDERQLPAMITSNISEEVGFGRSLFERLSSLGCTKHLLSIQYRMHPSISFFPNANFYDNQILDAPNVKGKSYEKQYLPGPMFGPYSFISVRDGREEKDDSECSWRNMVEVSIVMKILKNLYKAWVGTSSKQNYHIGVISPYAAQVVAIQERLGRKFDAPDGFTVKVKSVDGFQGGEEDLIIISTVRSNTHGSIGFTSNQQRTNVALTRARYCLWILGNERTLVNSKSVWKDLVLDAKKRQCFFYADEDKDLAKAILDVKKEFEQFDDLFNPNSILFKSARWKVLFSDNFLKSFQKLKSVWTKKSVINLLHKISNGWRPKKLSVVCESSSQILKKFKVEGLYIVCANDIVKEQSDIAKELRYYQVLKIWDIVPIEDVPKLVKRLDSMFGKYTDDIINRCQEKCLKGDLEIPKSWSISFDIVRIKNLDNHENGSDLSGCAADGRSYVENARVSESLMLMKFYFLSSGVVTHLLSNNDGGELDLPFEVSDQELEIILFPRSTFVLGRSGTGKTTVLTMKLFQKEKLHHKARELLYEEKEIKVTTARMKENVLHQLFVTVSPKLCYAVKQHVSHLKSFSYGGNSSEGSSSIDMDDFDDASQFKDIPDSFVDVPPLSYPLVITFHKFLIMLDGTVGNSYFERFHEAGKLSNGPISGRSVSLQSFIKKKEVNYERFSTSYWPRFNKKLTKKLDSSIVFTEIISHIKGGPQAVVAGDGKLSHEDYVLLSEGRVSRLCRQKRDMIYEIFQNYEKMKKQNGEFDFSDLVIDLHRRLRVARYKGDEMHFVYVDEAQDLTLSQIALFKYICKNVEEGFVFSGDTAQTIAKGIDFRFQDIRSLFYSKFVLESKSSGQDGRKEKGIISEIFHLSQNFRTHDGVLKLSQSVIELIYHFFPQSIDVLQPETSLIYGEAPILLESGNKENAIITIFGNSGNGRGSIVGFGAEQVILVRDEFARKEITNHVGNQALVLTIVECKGLEFQDVLLYNFFGSSSVKNEWRVIYKYMEEQDLLDSTLPISFPSFNEAKHSVLCSELKQLYVAITRTRQRLWISENSEDLCKPMFDYWKKKCLVQVKQLDDSLAQAMQVTSSPEEWKSQGIKLYLDHKFEIAITCFERAGDIYWQRRSKAEGLRENADHMRGSNLEKANVMLRQAAEIFETIGKVDSAAQCFSDLGEYERAGRLYLEKCGESELQRAGECFCLAGCYELAAEVYAKGNFFSECMKVCAKGKLFNMGFKYIQYWKNNATKDFGEARRGKEIDKIEHEFLESAARHHHELKDSRSMMQFVKAFQSIDLMRTFLKSLDCLGELLLLEEESGNFLEAASIAKLRGEILHEADLLGKAGNVKEASMLLLFYVLYNSLWTPGSKGWPLKQFTQKQELLAKAKSFAKNDSNFYSFVCTEADILSNEQSNLSITKKYLNASQRHNSAGGEIISARKILDAHLQSNSAKYVWQDYFVFDLTKHSEQMISRDQISVETLVYFWNFWKDKIVNILKYLKCLDTQDVNEYRSYGDFCLNYLGVRRQFHNLNGIYVLLNSDADWVREDSRFIHRNGNLVYIDVRHFVATAQSYWCSELLCVGMKVLENLEALYNFSLKNSLSLFCQSRSLTYIYEVAKFLSESEYRNHSYCNNKTLQRFVELSTKSFFGYIFPLDWRKSLAENMFSLRESEFSRNLLQQVIIENISLKGKLTYGQIGRVVVITLGLGKINNGLYKEILKRFDGTYGNPQWKKFIEVLRGNMGPEYPQGSLTDNNCESPRELCVLLKLQEALMDTYNANWREEVDYISPGCFLYLIERLLILASSFQGYFITSKSSFAEWFIYQDADTNPNSTLQAQMRPSHVIFEFIVNVVQQLLYDKNDTMDWIRRSNINVKDYYPLLVLRLVSIICLVHLNSGEFLEFLFALLGRSYITELLPWEFYDVLQRRRKHINVNVLAEAFKKIHNPLVIVSLGEKCSRFLCPAAIFVDMTVKQCREDILEVLFPETVKPSQGQTETFEVEATNSSNEVLSSGTDDQDSRNCKSAPSNFALVADQGDLNNINGSKLKKQCREDMLKISFPETLKPSQGQTETFEVEATNPGNEVLSSGTYDQDSRNCRSAPSNFALVADQGDLNNINGSRLQVNYFWEIFEALKSLEHGKDPRSFFLNVQMMKVNVEKSIHLVSTVMHECLQNAINNVDENLLEEVDSMVDELKQLSAALDVSEPELGNNMSTIQELCKRFLSRRPNLEPILSKQFLQLGTNLVVENSGSISNEQQCAVKDSDSKAKENSSADVASVSNSENTCAFSNTGPLLALFVSTIAIVGIAWLRRS</sequence>
<dbReference type="GO" id="GO:0016787">
    <property type="term" value="F:hydrolase activity"/>
    <property type="evidence" value="ECO:0007669"/>
    <property type="project" value="UniProtKB-UniRule"/>
</dbReference>
<dbReference type="InterPro" id="IPR039904">
    <property type="entry name" value="TRANK1"/>
</dbReference>
<dbReference type="FunFam" id="3.40.50.300:FF:000326">
    <property type="entry name" value="P-loop containing nucleoside triphosphate hydrolase"/>
    <property type="match status" value="1"/>
</dbReference>
<dbReference type="SUPFAM" id="SSF48452">
    <property type="entry name" value="TPR-like"/>
    <property type="match status" value="1"/>
</dbReference>
<dbReference type="Pfam" id="PF00580">
    <property type="entry name" value="UvrD-helicase"/>
    <property type="match status" value="1"/>
</dbReference>
<feature type="transmembrane region" description="Helical" evidence="7">
    <location>
        <begin position="2954"/>
        <end position="2972"/>
    </location>
</feature>
<accession>A0AAN7FNL4</accession>
<dbReference type="InterPro" id="IPR041677">
    <property type="entry name" value="DNA2/NAM7_AAA_11"/>
</dbReference>
<gene>
    <name evidence="10" type="ORF">RGQ29_014921</name>
</gene>
<keyword evidence="7" id="KW-0472">Membrane</keyword>
<evidence type="ECO:0000256" key="5">
    <source>
        <dbReference type="PROSITE-ProRule" id="PRU00560"/>
    </source>
</evidence>
<keyword evidence="7" id="KW-0812">Transmembrane</keyword>
<dbReference type="EMBL" id="JAXUIC010000003">
    <property type="protein sequence ID" value="KAK4597103.1"/>
    <property type="molecule type" value="Genomic_DNA"/>
</dbReference>